<gene>
    <name evidence="2" type="ORF">ACH5RR_039475</name>
</gene>
<reference evidence="2 3" key="1">
    <citation type="submission" date="2024-11" db="EMBL/GenBank/DDBJ databases">
        <title>A near-complete genome assembly of Cinchona calisaya.</title>
        <authorList>
            <person name="Lian D.C."/>
            <person name="Zhao X.W."/>
            <person name="Wei L."/>
        </authorList>
    </citation>
    <scope>NUCLEOTIDE SEQUENCE [LARGE SCALE GENOMIC DNA]</scope>
    <source>
        <tissue evidence="2">Nenye</tissue>
    </source>
</reference>
<dbReference type="AlphaFoldDB" id="A0ABD2XYC5"/>
<dbReference type="Proteomes" id="UP001630127">
    <property type="component" value="Unassembled WGS sequence"/>
</dbReference>
<evidence type="ECO:0000313" key="3">
    <source>
        <dbReference type="Proteomes" id="UP001630127"/>
    </source>
</evidence>
<protein>
    <submittedName>
        <fullName evidence="2">Uncharacterized protein</fullName>
    </submittedName>
</protein>
<sequence>MWGPGVKDTIGGEGRGEESGGDVRGSNNTLYTRASILLSNGNNTKNSNCGVEEDEWAGFGSGTAGLVVRQLELRVRLDF</sequence>
<feature type="region of interest" description="Disordered" evidence="1">
    <location>
        <begin position="1"/>
        <end position="27"/>
    </location>
</feature>
<organism evidence="2 3">
    <name type="scientific">Cinchona calisaya</name>
    <dbReference type="NCBI Taxonomy" id="153742"/>
    <lineage>
        <taxon>Eukaryota</taxon>
        <taxon>Viridiplantae</taxon>
        <taxon>Streptophyta</taxon>
        <taxon>Embryophyta</taxon>
        <taxon>Tracheophyta</taxon>
        <taxon>Spermatophyta</taxon>
        <taxon>Magnoliopsida</taxon>
        <taxon>eudicotyledons</taxon>
        <taxon>Gunneridae</taxon>
        <taxon>Pentapetalae</taxon>
        <taxon>asterids</taxon>
        <taxon>lamiids</taxon>
        <taxon>Gentianales</taxon>
        <taxon>Rubiaceae</taxon>
        <taxon>Cinchonoideae</taxon>
        <taxon>Cinchoneae</taxon>
        <taxon>Cinchona</taxon>
    </lineage>
</organism>
<accession>A0ABD2XYC5</accession>
<evidence type="ECO:0000313" key="2">
    <source>
        <dbReference type="EMBL" id="KAL3500382.1"/>
    </source>
</evidence>
<comment type="caution">
    <text evidence="2">The sequence shown here is derived from an EMBL/GenBank/DDBJ whole genome shotgun (WGS) entry which is preliminary data.</text>
</comment>
<dbReference type="EMBL" id="JBJUIK010000016">
    <property type="protein sequence ID" value="KAL3500382.1"/>
    <property type="molecule type" value="Genomic_DNA"/>
</dbReference>
<keyword evidence="3" id="KW-1185">Reference proteome</keyword>
<name>A0ABD2XYC5_9GENT</name>
<proteinExistence type="predicted"/>
<evidence type="ECO:0000256" key="1">
    <source>
        <dbReference type="SAM" id="MobiDB-lite"/>
    </source>
</evidence>